<name>A0A4P7P0D5_9GAMM</name>
<dbReference type="PANTHER" id="PTHR12526:SF630">
    <property type="entry name" value="GLYCOSYLTRANSFERASE"/>
    <property type="match status" value="1"/>
</dbReference>
<dbReference type="OrthoDB" id="5906768at2"/>
<organism evidence="3 4">
    <name type="scientific">Hydrogenovibrio crunogenus</name>
    <dbReference type="NCBI Taxonomy" id="39765"/>
    <lineage>
        <taxon>Bacteria</taxon>
        <taxon>Pseudomonadati</taxon>
        <taxon>Pseudomonadota</taxon>
        <taxon>Gammaproteobacteria</taxon>
        <taxon>Thiotrichales</taxon>
        <taxon>Piscirickettsiaceae</taxon>
        <taxon>Hydrogenovibrio</taxon>
    </lineage>
</organism>
<dbReference type="AlphaFoldDB" id="A0A4P7P0D5"/>
<gene>
    <name evidence="3" type="primary">pglH</name>
    <name evidence="3" type="ORF">GHNINEIG_01603</name>
</gene>
<keyword evidence="3" id="KW-0808">Transferase</keyword>
<evidence type="ECO:0000313" key="4">
    <source>
        <dbReference type="Proteomes" id="UP000296201"/>
    </source>
</evidence>
<dbReference type="Gene3D" id="3.40.50.2000">
    <property type="entry name" value="Glycogen Phosphorylase B"/>
    <property type="match status" value="2"/>
</dbReference>
<dbReference type="EMBL" id="CP032096">
    <property type="protein sequence ID" value="QBZ83543.1"/>
    <property type="molecule type" value="Genomic_DNA"/>
</dbReference>
<sequence length="351" mass="39350">MKILIVANGIVRAGVSRVLSLVSQEWEKSHDVSVITFRRSDPEYELGGHFLKKGIFFRGSVISQILHLYVILKKNKFDRIYGFSEDANYPLAVASRLAGVSDKVVLSVHNPVQKFSKKVKNRIKNHYGRVDRVIAVSEGVRQGLINLGLPQEKVIFVPNPVDMKMISKLMNQPTSVHLPESKINIISVGRLHPHKGFDMLIGAFSKLNSKDIHLSIIGEGQQRVELEQKIEELGVSEQVDLLGQQMNPFAILKQANIYVLSSRLEGWPLVLMEAMAVGLPVVSFKCPNGPDEIIEHKKDGLLVEAKDIDELSNSIQYLIDSPEFREKLGLNASQSIASYKVERIAQQWLNV</sequence>
<feature type="domain" description="Glycosyl transferase family 1" evidence="1">
    <location>
        <begin position="177"/>
        <end position="333"/>
    </location>
</feature>
<dbReference type="Pfam" id="PF13439">
    <property type="entry name" value="Glyco_transf_4"/>
    <property type="match status" value="1"/>
</dbReference>
<dbReference type="Pfam" id="PF00534">
    <property type="entry name" value="Glycos_transf_1"/>
    <property type="match status" value="1"/>
</dbReference>
<proteinExistence type="predicted"/>
<dbReference type="PANTHER" id="PTHR12526">
    <property type="entry name" value="GLYCOSYLTRANSFERASE"/>
    <property type="match status" value="1"/>
</dbReference>
<dbReference type="InterPro" id="IPR028098">
    <property type="entry name" value="Glyco_trans_4-like_N"/>
</dbReference>
<feature type="domain" description="Glycosyltransferase subfamily 4-like N-terminal" evidence="2">
    <location>
        <begin position="14"/>
        <end position="163"/>
    </location>
</feature>
<dbReference type="EC" id="2.4.1.292" evidence="3"/>
<keyword evidence="4" id="KW-1185">Reference proteome</keyword>
<dbReference type="GO" id="GO:1901135">
    <property type="term" value="P:carbohydrate derivative metabolic process"/>
    <property type="evidence" value="ECO:0007669"/>
    <property type="project" value="UniProtKB-ARBA"/>
</dbReference>
<dbReference type="InterPro" id="IPR001296">
    <property type="entry name" value="Glyco_trans_1"/>
</dbReference>
<reference evidence="3 4" key="1">
    <citation type="submission" date="2018-08" db="EMBL/GenBank/DDBJ databases">
        <title>Horizontal acquisition of hydrogen conversion ability and other habitat adaptations in Hydrogenovibrio crunogenus strains.</title>
        <authorList>
            <person name="Gonnella G."/>
            <person name="Adam N."/>
            <person name="Perner M."/>
        </authorList>
    </citation>
    <scope>NUCLEOTIDE SEQUENCE [LARGE SCALE GENOMIC DNA]</scope>
    <source>
        <strain evidence="3 4">SP-41</strain>
    </source>
</reference>
<evidence type="ECO:0000313" key="3">
    <source>
        <dbReference type="EMBL" id="QBZ83543.1"/>
    </source>
</evidence>
<evidence type="ECO:0000259" key="1">
    <source>
        <dbReference type="Pfam" id="PF00534"/>
    </source>
</evidence>
<keyword evidence="3" id="KW-0328">Glycosyltransferase</keyword>
<dbReference type="RefSeq" id="WP_135796153.1">
    <property type="nucleotide sequence ID" value="NZ_CP032096.1"/>
</dbReference>
<accession>A0A4P7P0D5</accession>
<dbReference type="GO" id="GO:0016757">
    <property type="term" value="F:glycosyltransferase activity"/>
    <property type="evidence" value="ECO:0007669"/>
    <property type="project" value="UniProtKB-KW"/>
</dbReference>
<evidence type="ECO:0000259" key="2">
    <source>
        <dbReference type="Pfam" id="PF13439"/>
    </source>
</evidence>
<protein>
    <submittedName>
        <fullName evidence="3">GalNAc-alpha-(1-&gt;4)-GalNAc-alpha-(1-&gt;3)-diNAcBac-PP-undecaprenol alpha-1,4-N-acetyl-D-galactosaminyltransferase</fullName>
        <ecNumber evidence="3">2.4.1.292</ecNumber>
    </submittedName>
</protein>
<dbReference type="Proteomes" id="UP000296201">
    <property type="component" value="Chromosome"/>
</dbReference>
<dbReference type="SUPFAM" id="SSF53756">
    <property type="entry name" value="UDP-Glycosyltransferase/glycogen phosphorylase"/>
    <property type="match status" value="1"/>
</dbReference>